<dbReference type="Gene3D" id="3.90.280.10">
    <property type="entry name" value="PEBP-like"/>
    <property type="match status" value="1"/>
</dbReference>
<organism evidence="2 5">
    <name type="scientific">Didymodactylos carnosus</name>
    <dbReference type="NCBI Taxonomy" id="1234261"/>
    <lineage>
        <taxon>Eukaryota</taxon>
        <taxon>Metazoa</taxon>
        <taxon>Spiralia</taxon>
        <taxon>Gnathifera</taxon>
        <taxon>Rotifera</taxon>
        <taxon>Eurotatoria</taxon>
        <taxon>Bdelloidea</taxon>
        <taxon>Philodinida</taxon>
        <taxon>Philodinidae</taxon>
        <taxon>Didymodactylos</taxon>
    </lineage>
</organism>
<dbReference type="EMBL" id="CAJOBC010065869">
    <property type="protein sequence ID" value="CAF4226031.1"/>
    <property type="molecule type" value="Genomic_DNA"/>
</dbReference>
<keyword evidence="5" id="KW-1185">Reference proteome</keyword>
<protein>
    <submittedName>
        <fullName evidence="2">Uncharacterized protein</fullName>
    </submittedName>
</protein>
<dbReference type="Proteomes" id="UP000682733">
    <property type="component" value="Unassembled WGS sequence"/>
</dbReference>
<accession>A0A815HKB6</accession>
<evidence type="ECO:0000313" key="4">
    <source>
        <dbReference type="EMBL" id="CAF4226031.1"/>
    </source>
</evidence>
<dbReference type="EMBL" id="CAJOBA010034101">
    <property type="protein sequence ID" value="CAF3978002.1"/>
    <property type="molecule type" value="Genomic_DNA"/>
</dbReference>
<evidence type="ECO:0000313" key="1">
    <source>
        <dbReference type="EMBL" id="CAF1166448.1"/>
    </source>
</evidence>
<evidence type="ECO:0000313" key="2">
    <source>
        <dbReference type="EMBL" id="CAF1353743.1"/>
    </source>
</evidence>
<dbReference type="AlphaFoldDB" id="A0A815HKB6"/>
<dbReference type="Proteomes" id="UP000677228">
    <property type="component" value="Unassembled WGS sequence"/>
</dbReference>
<gene>
    <name evidence="2" type="ORF">GPM918_LOCUS31042</name>
    <name evidence="1" type="ORF">OVA965_LOCUS22352</name>
    <name evidence="4" type="ORF">SRO942_LOCUS31676</name>
    <name evidence="3" type="ORF">TMI583_LOCUS23066</name>
</gene>
<dbReference type="InterPro" id="IPR036610">
    <property type="entry name" value="PEBP-like_sf"/>
</dbReference>
<sequence>MPAASKQVNDIENKMKNIRDIFKIKYNDVEVNQGEDVEYIKVQTAPRVTVNEPTPNKAYTVVVLDMFDGNAMTSAPYLIWGETGIETIGIEI</sequence>
<evidence type="ECO:0000313" key="5">
    <source>
        <dbReference type="Proteomes" id="UP000663829"/>
    </source>
</evidence>
<evidence type="ECO:0000313" key="3">
    <source>
        <dbReference type="EMBL" id="CAF3978002.1"/>
    </source>
</evidence>
<dbReference type="Proteomes" id="UP000663829">
    <property type="component" value="Unassembled WGS sequence"/>
</dbReference>
<dbReference type="Proteomes" id="UP000681722">
    <property type="component" value="Unassembled WGS sequence"/>
</dbReference>
<comment type="caution">
    <text evidence="2">The sequence shown here is derived from an EMBL/GenBank/DDBJ whole genome shotgun (WGS) entry which is preliminary data.</text>
</comment>
<name>A0A815HKB6_9BILA</name>
<dbReference type="SUPFAM" id="SSF49777">
    <property type="entry name" value="PEBP-like"/>
    <property type="match status" value="1"/>
</dbReference>
<reference evidence="2" key="1">
    <citation type="submission" date="2021-02" db="EMBL/GenBank/DDBJ databases">
        <authorList>
            <person name="Nowell W R."/>
        </authorList>
    </citation>
    <scope>NUCLEOTIDE SEQUENCE</scope>
</reference>
<dbReference type="EMBL" id="CAJNOK010012577">
    <property type="protein sequence ID" value="CAF1166448.1"/>
    <property type="molecule type" value="Genomic_DNA"/>
</dbReference>
<dbReference type="EMBL" id="CAJNOQ010015039">
    <property type="protein sequence ID" value="CAF1353743.1"/>
    <property type="molecule type" value="Genomic_DNA"/>
</dbReference>
<proteinExistence type="predicted"/>